<reference evidence="1" key="1">
    <citation type="journal article" date="2023" name="G3 (Bethesda)">
        <title>A reference genome for the long-term kleptoplast-retaining sea slug Elysia crispata morphotype clarki.</title>
        <authorList>
            <person name="Eastman K.E."/>
            <person name="Pendleton A.L."/>
            <person name="Shaikh M.A."/>
            <person name="Suttiyut T."/>
            <person name="Ogas R."/>
            <person name="Tomko P."/>
            <person name="Gavelis G."/>
            <person name="Widhalm J.R."/>
            <person name="Wisecaver J.H."/>
        </authorList>
    </citation>
    <scope>NUCLEOTIDE SEQUENCE</scope>
    <source>
        <strain evidence="1">ECLA1</strain>
    </source>
</reference>
<proteinExistence type="predicted"/>
<protein>
    <submittedName>
        <fullName evidence="1">Uncharacterized protein</fullName>
    </submittedName>
</protein>
<keyword evidence="2" id="KW-1185">Reference proteome</keyword>
<gene>
    <name evidence="1" type="ORF">RRG08_030053</name>
</gene>
<organism evidence="1 2">
    <name type="scientific">Elysia crispata</name>
    <name type="common">lettuce slug</name>
    <dbReference type="NCBI Taxonomy" id="231223"/>
    <lineage>
        <taxon>Eukaryota</taxon>
        <taxon>Metazoa</taxon>
        <taxon>Spiralia</taxon>
        <taxon>Lophotrochozoa</taxon>
        <taxon>Mollusca</taxon>
        <taxon>Gastropoda</taxon>
        <taxon>Heterobranchia</taxon>
        <taxon>Euthyneura</taxon>
        <taxon>Panpulmonata</taxon>
        <taxon>Sacoglossa</taxon>
        <taxon>Placobranchoidea</taxon>
        <taxon>Plakobranchidae</taxon>
        <taxon>Elysia</taxon>
    </lineage>
</organism>
<sequence>MERPPQLLQILHQDLKWGWAGLGPGLVEKGIFSGGSNIESTERRMMYTRTRQYLAGRRVFGILDSYSLLPQCNHRPGSIWLVEEYSSKSIPIESIDHPGCTGSEDPPSRLPLFVSVSTRGSLRSELVYQLQTIKL</sequence>
<name>A0AAE1CPL4_9GAST</name>
<comment type="caution">
    <text evidence="1">The sequence shown here is derived from an EMBL/GenBank/DDBJ whole genome shotgun (WGS) entry which is preliminary data.</text>
</comment>
<dbReference type="EMBL" id="JAWDGP010007325">
    <property type="protein sequence ID" value="KAK3725825.1"/>
    <property type="molecule type" value="Genomic_DNA"/>
</dbReference>
<dbReference type="AlphaFoldDB" id="A0AAE1CPL4"/>
<evidence type="ECO:0000313" key="2">
    <source>
        <dbReference type="Proteomes" id="UP001283361"/>
    </source>
</evidence>
<dbReference type="Proteomes" id="UP001283361">
    <property type="component" value="Unassembled WGS sequence"/>
</dbReference>
<evidence type="ECO:0000313" key="1">
    <source>
        <dbReference type="EMBL" id="KAK3725825.1"/>
    </source>
</evidence>
<accession>A0AAE1CPL4</accession>